<proteinExistence type="predicted"/>
<dbReference type="AlphaFoldDB" id="A0A3R7NS18"/>
<dbReference type="Proteomes" id="UP000284403">
    <property type="component" value="Unassembled WGS sequence"/>
</dbReference>
<feature type="compositionally biased region" description="Low complexity" evidence="1">
    <location>
        <begin position="60"/>
        <end position="76"/>
    </location>
</feature>
<evidence type="ECO:0000256" key="1">
    <source>
        <dbReference type="SAM" id="MobiDB-lite"/>
    </source>
</evidence>
<feature type="non-terminal residue" evidence="2">
    <location>
        <position position="104"/>
    </location>
</feature>
<dbReference type="RefSeq" id="XP_029225537.1">
    <property type="nucleotide sequence ID" value="XM_029374356.1"/>
</dbReference>
<organism evidence="2 3">
    <name type="scientific">Trypanosoma conorhini</name>
    <dbReference type="NCBI Taxonomy" id="83891"/>
    <lineage>
        <taxon>Eukaryota</taxon>
        <taxon>Discoba</taxon>
        <taxon>Euglenozoa</taxon>
        <taxon>Kinetoplastea</taxon>
        <taxon>Metakinetoplastina</taxon>
        <taxon>Trypanosomatida</taxon>
        <taxon>Trypanosomatidae</taxon>
        <taxon>Trypanosoma</taxon>
    </lineage>
</organism>
<feature type="compositionally biased region" description="Low complexity" evidence="1">
    <location>
        <begin position="94"/>
        <end position="104"/>
    </location>
</feature>
<dbReference type="GeneID" id="40321102"/>
<feature type="compositionally biased region" description="Basic residues" evidence="1">
    <location>
        <begin position="77"/>
        <end position="93"/>
    </location>
</feature>
<name>A0A3R7NS18_9TRYP</name>
<dbReference type="EMBL" id="MKKU01000585">
    <property type="protein sequence ID" value="RNF06807.1"/>
    <property type="molecule type" value="Genomic_DNA"/>
</dbReference>
<feature type="compositionally biased region" description="Low complexity" evidence="1">
    <location>
        <begin position="42"/>
        <end position="53"/>
    </location>
</feature>
<gene>
    <name evidence="2" type="ORF">Tco025E_07491</name>
</gene>
<protein>
    <submittedName>
        <fullName evidence="2">Uncharacterized protein</fullName>
    </submittedName>
</protein>
<feature type="region of interest" description="Disordered" evidence="1">
    <location>
        <begin position="29"/>
        <end position="104"/>
    </location>
</feature>
<reference evidence="2 3" key="1">
    <citation type="journal article" date="2018" name="BMC Genomics">
        <title>Genomic comparison of Trypanosoma conorhini and Trypanosoma rangeli to Trypanosoma cruzi strains of high and low virulence.</title>
        <authorList>
            <person name="Bradwell K.R."/>
            <person name="Koparde V.N."/>
            <person name="Matveyev A.V."/>
            <person name="Serrano M.G."/>
            <person name="Alves J.M."/>
            <person name="Parikh H."/>
            <person name="Huang B."/>
            <person name="Lee V."/>
            <person name="Espinosa-Alvarez O."/>
            <person name="Ortiz P.A."/>
            <person name="Costa-Martins A.G."/>
            <person name="Teixeira M.M."/>
            <person name="Buck G.A."/>
        </authorList>
    </citation>
    <scope>NUCLEOTIDE SEQUENCE [LARGE SCALE GENOMIC DNA]</scope>
    <source>
        <strain evidence="2 3">025E</strain>
    </source>
</reference>
<accession>A0A3R7NS18</accession>
<sequence length="104" mass="11070">MPSACSAATPCVRAGVQCVCVSAARQRRSHAARIAPQYSTQSSRVASSSAVRRPQTSFHPAATATTSSMPTSSSAWGKRRGRGRWTPPGRRRPSPMARAMRSPS</sequence>
<keyword evidence="3" id="KW-1185">Reference proteome</keyword>
<comment type="caution">
    <text evidence="2">The sequence shown here is derived from an EMBL/GenBank/DDBJ whole genome shotgun (WGS) entry which is preliminary data.</text>
</comment>
<evidence type="ECO:0000313" key="3">
    <source>
        <dbReference type="Proteomes" id="UP000284403"/>
    </source>
</evidence>
<evidence type="ECO:0000313" key="2">
    <source>
        <dbReference type="EMBL" id="RNF06807.1"/>
    </source>
</evidence>